<dbReference type="Proteomes" id="UP000054321">
    <property type="component" value="Unassembled WGS sequence"/>
</dbReference>
<dbReference type="HOGENOM" id="CLU_1901246_0_0_1"/>
<reference evidence="2" key="2">
    <citation type="submission" date="2015-01" db="EMBL/GenBank/DDBJ databases">
        <title>Evolutionary Origins and Diversification of the Mycorrhizal Mutualists.</title>
        <authorList>
            <consortium name="DOE Joint Genome Institute"/>
            <consortium name="Mycorrhizal Genomics Consortium"/>
            <person name="Kohler A."/>
            <person name="Kuo A."/>
            <person name="Nagy L.G."/>
            <person name="Floudas D."/>
            <person name="Copeland A."/>
            <person name="Barry K.W."/>
            <person name="Cichocki N."/>
            <person name="Veneault-Fourrey C."/>
            <person name="LaButti K."/>
            <person name="Lindquist E.A."/>
            <person name="Lipzen A."/>
            <person name="Lundell T."/>
            <person name="Morin E."/>
            <person name="Murat C."/>
            <person name="Riley R."/>
            <person name="Ohm R."/>
            <person name="Sun H."/>
            <person name="Tunlid A."/>
            <person name="Henrissat B."/>
            <person name="Grigoriev I.V."/>
            <person name="Hibbett D.S."/>
            <person name="Martin F."/>
        </authorList>
    </citation>
    <scope>NUCLEOTIDE SEQUENCE [LARGE SCALE GENOMIC DNA]</scope>
    <source>
        <strain evidence="2">Zn</strain>
    </source>
</reference>
<proteinExistence type="predicted"/>
<evidence type="ECO:0000313" key="2">
    <source>
        <dbReference type="Proteomes" id="UP000054321"/>
    </source>
</evidence>
<accession>A0A0C3HA96</accession>
<organism evidence="1 2">
    <name type="scientific">Oidiodendron maius (strain Zn)</name>
    <dbReference type="NCBI Taxonomy" id="913774"/>
    <lineage>
        <taxon>Eukaryota</taxon>
        <taxon>Fungi</taxon>
        <taxon>Dikarya</taxon>
        <taxon>Ascomycota</taxon>
        <taxon>Pezizomycotina</taxon>
        <taxon>Leotiomycetes</taxon>
        <taxon>Leotiomycetes incertae sedis</taxon>
        <taxon>Myxotrichaceae</taxon>
        <taxon>Oidiodendron</taxon>
    </lineage>
</organism>
<reference evidence="1 2" key="1">
    <citation type="submission" date="2014-04" db="EMBL/GenBank/DDBJ databases">
        <authorList>
            <consortium name="DOE Joint Genome Institute"/>
            <person name="Kuo A."/>
            <person name="Martino E."/>
            <person name="Perotto S."/>
            <person name="Kohler A."/>
            <person name="Nagy L.G."/>
            <person name="Floudas D."/>
            <person name="Copeland A."/>
            <person name="Barry K.W."/>
            <person name="Cichocki N."/>
            <person name="Veneault-Fourrey C."/>
            <person name="LaButti K."/>
            <person name="Lindquist E.A."/>
            <person name="Lipzen A."/>
            <person name="Lundell T."/>
            <person name="Morin E."/>
            <person name="Murat C."/>
            <person name="Sun H."/>
            <person name="Tunlid A."/>
            <person name="Henrissat B."/>
            <person name="Grigoriev I.V."/>
            <person name="Hibbett D.S."/>
            <person name="Martin F."/>
            <person name="Nordberg H.P."/>
            <person name="Cantor M.N."/>
            <person name="Hua S.X."/>
        </authorList>
    </citation>
    <scope>NUCLEOTIDE SEQUENCE [LARGE SCALE GENOMIC DNA]</scope>
    <source>
        <strain evidence="1 2">Zn</strain>
    </source>
</reference>
<dbReference type="EMBL" id="KN832879">
    <property type="protein sequence ID" value="KIM99286.1"/>
    <property type="molecule type" value="Genomic_DNA"/>
</dbReference>
<name>A0A0C3HA96_OIDMZ</name>
<sequence>MKEYGRLDQEGTARIQEWYQWLKNRAHSGQKDSVIELRADKEEMQFANLTSQFCHFANLLTFIVTEKSRVGFGPSEAVNLVGKEANLVNILFEQVMMGDEIHVAYGCRVPLVLRAVDAGGSQSCNHPKGKVYKL</sequence>
<protein>
    <submittedName>
        <fullName evidence="1">Uncharacterized protein</fullName>
    </submittedName>
</protein>
<keyword evidence="2" id="KW-1185">Reference proteome</keyword>
<gene>
    <name evidence="1" type="ORF">OIDMADRAFT_20008</name>
</gene>
<dbReference type="AlphaFoldDB" id="A0A0C3HA96"/>
<evidence type="ECO:0000313" key="1">
    <source>
        <dbReference type="EMBL" id="KIM99286.1"/>
    </source>
</evidence>
<feature type="non-terminal residue" evidence="1">
    <location>
        <position position="134"/>
    </location>
</feature>
<dbReference type="InParanoid" id="A0A0C3HA96"/>